<dbReference type="Pfam" id="PF03702">
    <property type="entry name" value="AnmK"/>
    <property type="match status" value="1"/>
</dbReference>
<dbReference type="GO" id="GO:0006040">
    <property type="term" value="P:amino sugar metabolic process"/>
    <property type="evidence" value="ECO:0007669"/>
    <property type="project" value="InterPro"/>
</dbReference>
<dbReference type="GO" id="GO:0009254">
    <property type="term" value="P:peptidoglycan turnover"/>
    <property type="evidence" value="ECO:0007669"/>
    <property type="project" value="InterPro"/>
</dbReference>
<dbReference type="NCBIfam" id="NF007144">
    <property type="entry name" value="PRK09585.2-3"/>
    <property type="match status" value="1"/>
</dbReference>
<accession>A0A084TIQ6</accession>
<dbReference type="OrthoDB" id="9763949at2"/>
<dbReference type="PANTHER" id="PTHR30605:SF0">
    <property type="entry name" value="ANHYDRO-N-ACETYLMURAMIC ACID KINASE"/>
    <property type="match status" value="1"/>
</dbReference>
<sequence length="355" mass="38873">MLKEKYRVLGVMSGTSLDGIDLAYVDFRLEKGQWTFNCTVAETLPYPKVWVDKLQGLIALSETQLHDLDAEYTQYLAKTIKAFINKNKLHHIDAVCSHGHTALHQPKRGFTYQIGNKAILAKLLNHVVVCDFRVQDVALGGEGAPLVPIGDALLFSAYDFCLNLGGFANISTALNNTRIAYDICPANIVLNYYAAKQGLEYDKGGRLAASGTINEALLTDLEGLAYYSGKPPKSLGLEWVKATFLPVVRQYDLQVRDVLCTLCEHIALQIARAVNIKQNATVLATGGGAYNAYLIKRLEHHTLNSIVVPNHTLVDFKEAIVFALLGVLRLRGETNCLASVTGAAHDHSSGMVFTP</sequence>
<dbReference type="GO" id="GO:0016773">
    <property type="term" value="F:phosphotransferase activity, alcohol group as acceptor"/>
    <property type="evidence" value="ECO:0007669"/>
    <property type="project" value="InterPro"/>
</dbReference>
<dbReference type="GO" id="GO:0005524">
    <property type="term" value="F:ATP binding"/>
    <property type="evidence" value="ECO:0007669"/>
    <property type="project" value="InterPro"/>
</dbReference>
<dbReference type="eggNOG" id="COG2377">
    <property type="taxonomic scope" value="Bacteria"/>
</dbReference>
<organism evidence="1 2">
    <name type="scientific">Mangrovimonas yunxiaonensis</name>
    <dbReference type="NCBI Taxonomy" id="1197477"/>
    <lineage>
        <taxon>Bacteria</taxon>
        <taxon>Pseudomonadati</taxon>
        <taxon>Bacteroidota</taxon>
        <taxon>Flavobacteriia</taxon>
        <taxon>Flavobacteriales</taxon>
        <taxon>Flavobacteriaceae</taxon>
        <taxon>Mangrovimonas</taxon>
    </lineage>
</organism>
<dbReference type="Proteomes" id="UP000028521">
    <property type="component" value="Unassembled WGS sequence"/>
</dbReference>
<dbReference type="AlphaFoldDB" id="A0A084TIQ6"/>
<dbReference type="InterPro" id="IPR005338">
    <property type="entry name" value="Anhydro_N_Ac-Mur_kinase"/>
</dbReference>
<dbReference type="EMBL" id="JPFK01000007">
    <property type="protein sequence ID" value="KFB00592.1"/>
    <property type="molecule type" value="Genomic_DNA"/>
</dbReference>
<dbReference type="SUPFAM" id="SSF53067">
    <property type="entry name" value="Actin-like ATPase domain"/>
    <property type="match status" value="1"/>
</dbReference>
<gene>
    <name evidence="1" type="ORF">IA57_08975</name>
</gene>
<dbReference type="InterPro" id="IPR043129">
    <property type="entry name" value="ATPase_NBD"/>
</dbReference>
<keyword evidence="2" id="KW-1185">Reference proteome</keyword>
<evidence type="ECO:0000313" key="2">
    <source>
        <dbReference type="Proteomes" id="UP000028521"/>
    </source>
</evidence>
<reference evidence="2" key="2">
    <citation type="submission" date="2014-07" db="EMBL/GenBank/DDBJ databases">
        <title>Genome sequence of Mangrovimonas yunxiaonensis.</title>
        <authorList>
            <person name="Li Y."/>
            <person name="Zheng T."/>
        </authorList>
    </citation>
    <scope>NUCLEOTIDE SEQUENCE [LARGE SCALE GENOMIC DNA]</scope>
    <source>
        <strain evidence="2">LY01</strain>
    </source>
</reference>
<proteinExistence type="predicted"/>
<reference evidence="1 2" key="1">
    <citation type="journal article" date="2014" name="Genome Announc.">
        <title>Draft Genome Sequence of the Algicidal Bacterium Mangrovimonas yunxiaonensis Strain LY01.</title>
        <authorList>
            <person name="Li Y."/>
            <person name="Zhu H."/>
            <person name="Li C."/>
            <person name="Zhang H."/>
            <person name="Chen Z."/>
            <person name="Zheng W."/>
            <person name="Xu H."/>
            <person name="Zheng T."/>
        </authorList>
    </citation>
    <scope>NUCLEOTIDE SEQUENCE [LARGE SCALE GENOMIC DNA]</scope>
    <source>
        <strain evidence="1 2">LY01</strain>
    </source>
</reference>
<dbReference type="STRING" id="1197477.IA57_08975"/>
<keyword evidence="1" id="KW-0808">Transferase</keyword>
<dbReference type="PANTHER" id="PTHR30605">
    <property type="entry name" value="ANHYDRO-N-ACETYLMURAMIC ACID KINASE"/>
    <property type="match status" value="1"/>
</dbReference>
<dbReference type="Gene3D" id="3.30.420.40">
    <property type="match status" value="2"/>
</dbReference>
<dbReference type="RefSeq" id="WP_036122097.1">
    <property type="nucleotide sequence ID" value="NZ_BMET01000007.1"/>
</dbReference>
<evidence type="ECO:0000313" key="1">
    <source>
        <dbReference type="EMBL" id="KFB00592.1"/>
    </source>
</evidence>
<keyword evidence="1" id="KW-0418">Kinase</keyword>
<name>A0A084TIQ6_9FLAO</name>
<dbReference type="GO" id="GO:0016301">
    <property type="term" value="F:kinase activity"/>
    <property type="evidence" value="ECO:0007669"/>
    <property type="project" value="UniProtKB-KW"/>
</dbReference>
<protein>
    <submittedName>
        <fullName evidence="1">Anhydro-N-acetylmuramic acid kinase</fullName>
    </submittedName>
</protein>
<comment type="caution">
    <text evidence="1">The sequence shown here is derived from an EMBL/GenBank/DDBJ whole genome shotgun (WGS) entry which is preliminary data.</text>
</comment>